<dbReference type="PROSITE" id="PS50011">
    <property type="entry name" value="PROTEIN_KINASE_DOM"/>
    <property type="match status" value="1"/>
</dbReference>
<evidence type="ECO:0000256" key="8">
    <source>
        <dbReference type="SAM" id="MobiDB-lite"/>
    </source>
</evidence>
<dbReference type="PANTHER" id="PTHR43289">
    <property type="entry name" value="MITOGEN-ACTIVATED PROTEIN KINASE KINASE KINASE 20-RELATED"/>
    <property type="match status" value="1"/>
</dbReference>
<keyword evidence="9" id="KW-0472">Membrane</keyword>
<keyword evidence="9" id="KW-1133">Transmembrane helix</keyword>
<dbReference type="InterPro" id="IPR000719">
    <property type="entry name" value="Prot_kinase_dom"/>
</dbReference>
<dbReference type="CDD" id="cd14014">
    <property type="entry name" value="STKc_PknB_like"/>
    <property type="match status" value="1"/>
</dbReference>
<reference evidence="10 11" key="1">
    <citation type="submission" date="2016-10" db="EMBL/GenBank/DDBJ databases">
        <authorList>
            <person name="de Groot N.N."/>
        </authorList>
    </citation>
    <scope>NUCLEOTIDE SEQUENCE [LARGE SCALE GENOMIC DNA]</scope>
    <source>
        <strain evidence="10 11">CGMCC 4.6858</strain>
    </source>
</reference>
<evidence type="ECO:0000256" key="7">
    <source>
        <dbReference type="PROSITE-ProRule" id="PRU10141"/>
    </source>
</evidence>
<dbReference type="Gene3D" id="1.10.510.10">
    <property type="entry name" value="Transferase(Phosphotransferase) domain 1"/>
    <property type="match status" value="1"/>
</dbReference>
<evidence type="ECO:0000256" key="9">
    <source>
        <dbReference type="SAM" id="Phobius"/>
    </source>
</evidence>
<feature type="region of interest" description="Disordered" evidence="8">
    <location>
        <begin position="261"/>
        <end position="312"/>
    </location>
</feature>
<sequence>MSTPGIPAPGDSLGPYQVGRRLGGGGMGVVFEALDTQLQRQVALKVISPHLADDPAFRERFVREARGQASLDSPHVVSVHAFGEQDGRLYIASQLVPDGDLRALLEQYGAPPLDVALDLIGQVASGLADAHEAGLAHRDIKPANVLLRRRGSDWHAYLADFGIARQVGVEQQLTNTAVGTPSYMAPELHTGSAPGLASDVYSLGCVLWATLTGAAPYAGTTDFQVVSAHLEDPIPQLPPGGPREAEVNRVLRTALAKNPADRYPTAAAMRDDLRRVRAMPAGPPPRGSRPGGPPTGPLTPRPVGPPSGPARSGRRVGLIAAAVVVLLAAAGAGTAYALTRDGDEPKQASAESSASEDPTPSEEPTPSPTPTPTPTPSPTPTPTTEAPATDGGGRSGPEKRAIKEFTDQLLATGAANEEDSRCISAALVDDIGFDEMVEMGLFTAEGKLLPAGIVSNPDMVQQITDAAVGCLMPS</sequence>
<evidence type="ECO:0000313" key="11">
    <source>
        <dbReference type="Proteomes" id="UP000199034"/>
    </source>
</evidence>
<keyword evidence="2 10" id="KW-0723">Serine/threonine-protein kinase</keyword>
<dbReference type="GO" id="GO:0005524">
    <property type="term" value="F:ATP binding"/>
    <property type="evidence" value="ECO:0007669"/>
    <property type="project" value="UniProtKB-UniRule"/>
</dbReference>
<dbReference type="AlphaFoldDB" id="A0A1G6KYS4"/>
<feature type="compositionally biased region" description="Low complexity" evidence="8">
    <location>
        <begin position="348"/>
        <end position="360"/>
    </location>
</feature>
<evidence type="ECO:0000256" key="4">
    <source>
        <dbReference type="ARBA" id="ARBA00022741"/>
    </source>
</evidence>
<feature type="binding site" evidence="7">
    <location>
        <position position="45"/>
    </location>
    <ligand>
        <name>ATP</name>
        <dbReference type="ChEBI" id="CHEBI:30616"/>
    </ligand>
</feature>
<dbReference type="SMART" id="SM00220">
    <property type="entry name" value="S_TKc"/>
    <property type="match status" value="1"/>
</dbReference>
<evidence type="ECO:0000256" key="3">
    <source>
        <dbReference type="ARBA" id="ARBA00022679"/>
    </source>
</evidence>
<keyword evidence="4 7" id="KW-0547">Nucleotide-binding</keyword>
<gene>
    <name evidence="10" type="ORF">SAMN05421872_10236</name>
</gene>
<accession>A0A1G6KYS4</accession>
<dbReference type="Proteomes" id="UP000199034">
    <property type="component" value="Unassembled WGS sequence"/>
</dbReference>
<dbReference type="STRING" id="1045774.SAMN05421872_10236"/>
<dbReference type="PANTHER" id="PTHR43289:SF6">
    <property type="entry name" value="SERINE_THREONINE-PROTEIN KINASE NEKL-3"/>
    <property type="match status" value="1"/>
</dbReference>
<dbReference type="InterPro" id="IPR011009">
    <property type="entry name" value="Kinase-like_dom_sf"/>
</dbReference>
<evidence type="ECO:0000256" key="6">
    <source>
        <dbReference type="ARBA" id="ARBA00022840"/>
    </source>
</evidence>
<dbReference type="Pfam" id="PF00069">
    <property type="entry name" value="Pkinase"/>
    <property type="match status" value="1"/>
</dbReference>
<keyword evidence="6 7" id="KW-0067">ATP-binding</keyword>
<keyword evidence="11" id="KW-1185">Reference proteome</keyword>
<feature type="compositionally biased region" description="Pro residues" evidence="8">
    <location>
        <begin position="281"/>
        <end position="308"/>
    </location>
</feature>
<feature type="region of interest" description="Disordered" evidence="8">
    <location>
        <begin position="340"/>
        <end position="399"/>
    </location>
</feature>
<dbReference type="InterPro" id="IPR017441">
    <property type="entry name" value="Protein_kinase_ATP_BS"/>
</dbReference>
<evidence type="ECO:0000256" key="1">
    <source>
        <dbReference type="ARBA" id="ARBA00012513"/>
    </source>
</evidence>
<feature type="transmembrane region" description="Helical" evidence="9">
    <location>
        <begin position="316"/>
        <end position="338"/>
    </location>
</feature>
<dbReference type="RefSeq" id="WP_090850946.1">
    <property type="nucleotide sequence ID" value="NZ_FMZM01000002.1"/>
</dbReference>
<dbReference type="Gene3D" id="3.30.200.20">
    <property type="entry name" value="Phosphorylase Kinase, domain 1"/>
    <property type="match status" value="1"/>
</dbReference>
<keyword evidence="3" id="KW-0808">Transferase</keyword>
<evidence type="ECO:0000313" key="10">
    <source>
        <dbReference type="EMBL" id="SDC35635.1"/>
    </source>
</evidence>
<dbReference type="EMBL" id="FMZM01000002">
    <property type="protein sequence ID" value="SDC35635.1"/>
    <property type="molecule type" value="Genomic_DNA"/>
</dbReference>
<name>A0A1G6KYS4_9ACTN</name>
<feature type="compositionally biased region" description="Pro residues" evidence="8">
    <location>
        <begin position="361"/>
        <end position="381"/>
    </location>
</feature>
<keyword evidence="5 10" id="KW-0418">Kinase</keyword>
<dbReference type="EC" id="2.7.11.1" evidence="1"/>
<proteinExistence type="predicted"/>
<organism evidence="10 11">
    <name type="scientific">Nocardioides lianchengensis</name>
    <dbReference type="NCBI Taxonomy" id="1045774"/>
    <lineage>
        <taxon>Bacteria</taxon>
        <taxon>Bacillati</taxon>
        <taxon>Actinomycetota</taxon>
        <taxon>Actinomycetes</taxon>
        <taxon>Propionibacteriales</taxon>
        <taxon>Nocardioidaceae</taxon>
        <taxon>Nocardioides</taxon>
    </lineage>
</organism>
<dbReference type="PROSITE" id="PS00107">
    <property type="entry name" value="PROTEIN_KINASE_ATP"/>
    <property type="match status" value="1"/>
</dbReference>
<dbReference type="OrthoDB" id="9762169at2"/>
<keyword evidence="9" id="KW-0812">Transmembrane</keyword>
<dbReference type="InterPro" id="IPR008271">
    <property type="entry name" value="Ser/Thr_kinase_AS"/>
</dbReference>
<dbReference type="SUPFAM" id="SSF56112">
    <property type="entry name" value="Protein kinase-like (PK-like)"/>
    <property type="match status" value="1"/>
</dbReference>
<evidence type="ECO:0000256" key="5">
    <source>
        <dbReference type="ARBA" id="ARBA00022777"/>
    </source>
</evidence>
<dbReference type="GO" id="GO:0004674">
    <property type="term" value="F:protein serine/threonine kinase activity"/>
    <property type="evidence" value="ECO:0007669"/>
    <property type="project" value="UniProtKB-KW"/>
</dbReference>
<evidence type="ECO:0000256" key="2">
    <source>
        <dbReference type="ARBA" id="ARBA00022527"/>
    </source>
</evidence>
<dbReference type="PROSITE" id="PS00108">
    <property type="entry name" value="PROTEIN_KINASE_ST"/>
    <property type="match status" value="1"/>
</dbReference>
<protein>
    <recommendedName>
        <fullName evidence="1">non-specific serine/threonine protein kinase</fullName>
        <ecNumber evidence="1">2.7.11.1</ecNumber>
    </recommendedName>
</protein>